<dbReference type="PANTHER" id="PTHR37293">
    <property type="entry name" value="PHAGE REPLICATION PROTEIN-RELATED"/>
    <property type="match status" value="1"/>
</dbReference>
<feature type="compositionally biased region" description="Polar residues" evidence="3">
    <location>
        <begin position="119"/>
        <end position="140"/>
    </location>
</feature>
<feature type="coiled-coil region" evidence="2">
    <location>
        <begin position="269"/>
        <end position="296"/>
    </location>
</feature>
<evidence type="ECO:0000256" key="3">
    <source>
        <dbReference type="SAM" id="MobiDB-lite"/>
    </source>
</evidence>
<accession>A0A9E8LWW3</accession>
<evidence type="ECO:0000256" key="2">
    <source>
        <dbReference type="SAM" id="Coils"/>
    </source>
</evidence>
<evidence type="ECO:0000256" key="1">
    <source>
        <dbReference type="ARBA" id="ARBA00093462"/>
    </source>
</evidence>
<evidence type="ECO:0000313" key="5">
    <source>
        <dbReference type="EMBL" id="WAA10820.1"/>
    </source>
</evidence>
<evidence type="ECO:0000313" key="6">
    <source>
        <dbReference type="Proteomes" id="UP001164718"/>
    </source>
</evidence>
<dbReference type="Proteomes" id="UP001164718">
    <property type="component" value="Chromosome"/>
</dbReference>
<dbReference type="NCBIfam" id="TIGR01446">
    <property type="entry name" value="DnaD_dom"/>
    <property type="match status" value="1"/>
</dbReference>
<gene>
    <name evidence="5" type="ORF">OE104_05775</name>
</gene>
<dbReference type="KEGG" id="faf:OE104_05775"/>
<reference evidence="5" key="1">
    <citation type="submission" date="2022-09" db="EMBL/GenBank/DDBJ databases">
        <title>Complete Genomes of Fervidibacillus albus and Fervidibacillus halotolerans isolated from tidal flat sediments.</title>
        <authorList>
            <person name="Kwon K.K."/>
            <person name="Yang S.-H."/>
            <person name="Park M.J."/>
            <person name="Oh H.-M."/>
        </authorList>
    </citation>
    <scope>NUCLEOTIDE SEQUENCE</scope>
    <source>
        <strain evidence="5">MEBiC13591</strain>
    </source>
</reference>
<dbReference type="RefSeq" id="WP_275418623.1">
    <property type="nucleotide sequence ID" value="NZ_CP106878.1"/>
</dbReference>
<dbReference type="Gene3D" id="1.10.10.630">
    <property type="entry name" value="DnaD domain-like"/>
    <property type="match status" value="1"/>
</dbReference>
<dbReference type="InterPro" id="IPR034829">
    <property type="entry name" value="DnaD-like_sf"/>
</dbReference>
<proteinExistence type="inferred from homology"/>
<dbReference type="EMBL" id="CP106878">
    <property type="protein sequence ID" value="WAA10820.1"/>
    <property type="molecule type" value="Genomic_DNA"/>
</dbReference>
<feature type="domain" description="DnaB/C C-terminal" evidence="4">
    <location>
        <begin position="166"/>
        <end position="237"/>
    </location>
</feature>
<keyword evidence="6" id="KW-1185">Reference proteome</keyword>
<dbReference type="InterPro" id="IPR053162">
    <property type="entry name" value="DnaD"/>
</dbReference>
<dbReference type="PANTHER" id="PTHR37293:SF5">
    <property type="entry name" value="DNA REPLICATION PROTEIN"/>
    <property type="match status" value="1"/>
</dbReference>
<dbReference type="Pfam" id="PF07261">
    <property type="entry name" value="DnaB_2"/>
    <property type="match status" value="1"/>
</dbReference>
<protein>
    <submittedName>
        <fullName evidence="5">DnaD domain protein</fullName>
    </submittedName>
</protein>
<feature type="region of interest" description="Disordered" evidence="3">
    <location>
        <begin position="115"/>
        <end position="147"/>
    </location>
</feature>
<keyword evidence="2" id="KW-0175">Coiled coil</keyword>
<evidence type="ECO:0000259" key="4">
    <source>
        <dbReference type="Pfam" id="PF07261"/>
    </source>
</evidence>
<name>A0A9E8LWW3_9BACI</name>
<dbReference type="SUPFAM" id="SSF158499">
    <property type="entry name" value="DnaD domain-like"/>
    <property type="match status" value="1"/>
</dbReference>
<organism evidence="5 6">
    <name type="scientific">Fervidibacillus albus</name>
    <dbReference type="NCBI Taxonomy" id="2980026"/>
    <lineage>
        <taxon>Bacteria</taxon>
        <taxon>Bacillati</taxon>
        <taxon>Bacillota</taxon>
        <taxon>Bacilli</taxon>
        <taxon>Bacillales</taxon>
        <taxon>Bacillaceae</taxon>
        <taxon>Fervidibacillus</taxon>
    </lineage>
</organism>
<dbReference type="InterPro" id="IPR006343">
    <property type="entry name" value="DnaB/C_C"/>
</dbReference>
<comment type="similarity">
    <text evidence="1">Belongs to the DnaB/DnaD family.</text>
</comment>
<sequence length="297" mass="35194">MSGWIKLHRDIFDSDIWHDVTTFRLFIYLIGQASHKDGMKVGGIELKRGQYIRSYRKLADDLSYKEGRGYKKYSLSTIKNSVNKLVTAERVNVQETELGTLFTIINYSKYQDFEEENGESPNTQIEKVRTNTELTPNEVRTNPEQKQELKNERIKEYITTTTGNPIQLFEKLLCRLSPVQMESLLQWQDDFGDPDIINEAIRIADNRNKRTFAFVEYLLKEWANNNLDSLDRVKAYEQEKFNKIKTKPYQPKPVRREVVPDWFEDRQQLNAEDDEVVNFEEEKKKMQERLKKYKAGR</sequence>
<dbReference type="AlphaFoldDB" id="A0A9E8LWW3"/>